<organism evidence="7 8">
    <name type="scientific">Hymenoscyphus fraxineus</name>
    <dbReference type="NCBI Taxonomy" id="746836"/>
    <lineage>
        <taxon>Eukaryota</taxon>
        <taxon>Fungi</taxon>
        <taxon>Dikarya</taxon>
        <taxon>Ascomycota</taxon>
        <taxon>Pezizomycotina</taxon>
        <taxon>Leotiomycetes</taxon>
        <taxon>Helotiales</taxon>
        <taxon>Helotiaceae</taxon>
        <taxon>Hymenoscyphus</taxon>
    </lineage>
</organism>
<evidence type="ECO:0000256" key="5">
    <source>
        <dbReference type="SAM" id="MobiDB-lite"/>
    </source>
</evidence>
<reference evidence="7" key="1">
    <citation type="submission" date="2021-07" db="EMBL/GenBank/DDBJ databases">
        <authorList>
            <person name="Durling M."/>
        </authorList>
    </citation>
    <scope>NUCLEOTIDE SEQUENCE</scope>
</reference>
<dbReference type="GO" id="GO:0006508">
    <property type="term" value="P:proteolysis"/>
    <property type="evidence" value="ECO:0007669"/>
    <property type="project" value="InterPro"/>
</dbReference>
<dbReference type="PANTHER" id="PTHR12792">
    <property type="entry name" value="EXTRA SPINDLE POLES 1-RELATED"/>
    <property type="match status" value="1"/>
</dbReference>
<dbReference type="GO" id="GO:0044732">
    <property type="term" value="C:mitotic spindle pole body"/>
    <property type="evidence" value="ECO:0007669"/>
    <property type="project" value="TreeGrafter"/>
</dbReference>
<feature type="compositionally biased region" description="Polar residues" evidence="5">
    <location>
        <begin position="177"/>
        <end position="187"/>
    </location>
</feature>
<dbReference type="GO" id="GO:0051307">
    <property type="term" value="P:meiotic chromosome separation"/>
    <property type="evidence" value="ECO:0007669"/>
    <property type="project" value="TreeGrafter"/>
</dbReference>
<dbReference type="GO" id="GO:0005634">
    <property type="term" value="C:nucleus"/>
    <property type="evidence" value="ECO:0007669"/>
    <property type="project" value="InterPro"/>
</dbReference>
<dbReference type="PROSITE" id="PS51700">
    <property type="entry name" value="SEPARIN"/>
    <property type="match status" value="1"/>
</dbReference>
<dbReference type="GO" id="GO:0004197">
    <property type="term" value="F:cysteine-type endopeptidase activity"/>
    <property type="evidence" value="ECO:0007669"/>
    <property type="project" value="InterPro"/>
</dbReference>
<dbReference type="InterPro" id="IPR005314">
    <property type="entry name" value="Peptidase_C50"/>
</dbReference>
<evidence type="ECO:0000259" key="6">
    <source>
        <dbReference type="PROSITE" id="PS51700"/>
    </source>
</evidence>
<proteinExistence type="predicted"/>
<keyword evidence="3" id="KW-0378">Hydrolase</keyword>
<feature type="region of interest" description="Disordered" evidence="5">
    <location>
        <begin position="121"/>
        <end position="187"/>
    </location>
</feature>
<dbReference type="Gene3D" id="1.25.40.10">
    <property type="entry name" value="Tetratricopeptide repeat domain"/>
    <property type="match status" value="1"/>
</dbReference>
<protein>
    <recommendedName>
        <fullName evidence="2">separase</fullName>
        <ecNumber evidence="2">3.4.22.49</ecNumber>
    </recommendedName>
</protein>
<evidence type="ECO:0000313" key="8">
    <source>
        <dbReference type="Proteomes" id="UP000696280"/>
    </source>
</evidence>
<accession>A0A9N9PV68</accession>
<dbReference type="PANTHER" id="PTHR12792:SF0">
    <property type="entry name" value="SEPARIN"/>
    <property type="match status" value="1"/>
</dbReference>
<feature type="compositionally biased region" description="Polar residues" evidence="5">
    <location>
        <begin position="152"/>
        <end position="168"/>
    </location>
</feature>
<dbReference type="EMBL" id="CAJVRL010000075">
    <property type="protein sequence ID" value="CAG8956960.1"/>
    <property type="molecule type" value="Genomic_DNA"/>
</dbReference>
<comment type="caution">
    <text evidence="7">The sequence shown here is derived from an EMBL/GenBank/DDBJ whole genome shotgun (WGS) entry which is preliminary data.</text>
</comment>
<dbReference type="SUPFAM" id="SSF48452">
    <property type="entry name" value="TPR-like"/>
    <property type="match status" value="1"/>
</dbReference>
<sequence>MSSYEADAESIRAAIKSTSTCTPVTVTSLSDLLLPKSSSLSENRTIPTSNTRKTATSTTNSRSKPQKAPAKSRSKKVQFPDQENQQQQHEDVHEISQKARSILATEVINATLKALTEAIKAPAPPPVRQQPSSKDLIKTTSRRNLRRSNSLPQSPQQPRTLNRVSSSPGPICRLGRSASSASLTSPGPRSLAECARIAFACLRSLQTAQIPGVNLPPLQLENGMSVLVGKLITLGLDDLALKEVRILRRRLELKDPTKKPLPTKVNGSQPPQELHQLIDFGTATFTGPKLALVITTQLQILRLMASTKYTTIDVSILSPQYPSSPTSFLMSSVTDEKSREKAARQLQNLSDILLSLCPSVTTSEDAIAVQPKLSVDPFIAYQLQSLALQTRLLSWTLLPRQADFCKDLFEPFLRCLSTYARRIQRGRASRSTAAVFESLHELWKDKLVGEQPPELSQVFFDIYRLLSSLLQERGCLEDALGLALQLEKHAGNSSVARQTFVIARQVSVSLKSAKRTPKEEELLMHLLDLLESPYTGSSSEIDDLMTEVSGARRTAIALLARATPTCSAEHQLTEGMRQMCETLVFLCPRLGLRYLGKAPDSNAATKDVVRYEQRRMFIRKFGLHSLDSTLFLVRTLLNEGRLSWDLMDSKLQDCLTLIDQIGPESEEPSSPGAVPTPSSYVRISNLYYTYFLNERRSSSGMKDAQQLRILKRSIDCIRSRSSSEKKAALSTMKLERMAELYKSASRYDELLEVFKTMRDDSINDGVLSDVATTLASQPLRAAWELDEAASLLARAAHTLLKIKVRYFDSATEDDALFDPSWSRVETAAMAEHLLLYLCAQTKKSEGVLELQSSMFKSLLDIYDREQYPVRRLRVVIELMGVDLSELGEELHDFPARVQEEVCMEEHNQIDIEETEDRELEPYWEYFKCLAATTFELQKDEPDIHILESNVLVWRKIQSSCSTLEALESRFEDIEGFVGHLQTIASFLQVKGHDTLRITVLDLISNLNAQLRSPSGPDGVVSNLIAMGSQWLYLGYSGRAGLALDKAQTCSDQRGVSLTTVLQFHLAYAEYLLEIGNLDKSEEFLQRARTLYCTDQASRTGRSVPQTVQEKVMRTQLISYAYLINSKLAMSNGAAHLALAHAKDCVRLLRQAWARIQEQNKRVSTSSTTSQPSDVGDLADELAKFAISTAPPPNAARMSSSKNSCFWTLVKPLFSGLIHLSDVYSYLGMFQETIYYAEQSQILVKQTNSAVYQALAAALLGNAWLRAGVLDKGSEFLNQSKELSSLLAKSRETATLAYYVGNMHDRLGDHDAAIESYDVAEQTLEELIVSEREELEQKRAPLGITEAVAKLQISDTNAGRKRKAVTRPKAPPKKKAVARAKTPVLEPVLTILEECSQLESLKATVLRQKARILILMKQCGAALVLLERAALSEKTGSEVVDHRLAMAKQLLFQSLEQMIGDPVYSVLQDSTISFPSVMGMLKCDSVTTKSPPVKKVPAAKGGRGVARAKIAASDACFEQLRQAQELLMEAHSIAVVISPVGIIHKISALFNSVSILLSASGYSKGKLVTSPGFSSCTIETARTLGLRRERKAIQADISTPNVAVDYMSWPPTATTESRRTSLSVPQDLSRFQRDYVEIIPKSWMAISISLSDSRNELSITKMQAGQTPFVLRLPLGRHNSMDADEEVFGFEQGQAELLDIIQRANETAHSSKNTTGREAKAAWWEEREELDLRLKELLENIQKVWLGGFTGIFSQHTRRSDLLARFQKSFQNILDKYLPSRQKSKKRTAVPRITLDSRILDLFIGLGDASIEDIDLSEPLTDLLYFVVDILQFHGEYNAYAEIDFDQIVIETHDALRCYHEAIHASNQANEGRHTILILDKALHAFPWESLPCMDGQAVSRLPSLGCLRERIMLQHSEERTDTPEGYYIHPGSGSYVLNPSGDLKNTQSTFEKSLQSLKWDGIIKREPTEQEIIQSLQVKDLFLYFGHGSGAQYVRAREIRKLSKCSVAFLMGCSSGALGEVGEFEPHGPAINYMHAGSPALVATLWDVTDKDIDRFAKTTFEHWGLFESESKNEKKGKGKKKAAVTEHLSVVEAVAKGKEACKLRYLNAAAVCVYGIPVYLKAGF</sequence>
<dbReference type="InterPro" id="IPR030397">
    <property type="entry name" value="SEPARIN_core_dom"/>
</dbReference>
<dbReference type="GO" id="GO:0072686">
    <property type="term" value="C:mitotic spindle"/>
    <property type="evidence" value="ECO:0007669"/>
    <property type="project" value="TreeGrafter"/>
</dbReference>
<evidence type="ECO:0000256" key="1">
    <source>
        <dbReference type="ARBA" id="ARBA00000451"/>
    </source>
</evidence>
<dbReference type="GO" id="GO:0005737">
    <property type="term" value="C:cytoplasm"/>
    <property type="evidence" value="ECO:0007669"/>
    <property type="project" value="TreeGrafter"/>
</dbReference>
<dbReference type="Proteomes" id="UP000696280">
    <property type="component" value="Unassembled WGS sequence"/>
</dbReference>
<feature type="domain" description="Peptidase C50" evidence="6">
    <location>
        <begin position="1930"/>
        <end position="2024"/>
    </location>
</feature>
<dbReference type="Pfam" id="PF03568">
    <property type="entry name" value="Separin_C"/>
    <property type="match status" value="1"/>
</dbReference>
<feature type="region of interest" description="Disordered" evidence="5">
    <location>
        <begin position="1"/>
        <end position="96"/>
    </location>
</feature>
<gene>
    <name evidence="7" type="ORF">HYFRA_00012011</name>
</gene>
<dbReference type="EC" id="3.4.22.49" evidence="2"/>
<keyword evidence="4" id="KW-0159">Chromosome partition</keyword>
<comment type="catalytic activity">
    <reaction evidence="1">
        <text>All bonds known to be hydrolyzed by this endopeptidase have arginine in P1 and an acidic residue in P4. P6 is often occupied by an acidic residue or by a hydroxy-amino-acid residue, the phosphorylation of which enhances cleavage.</text>
        <dbReference type="EC" id="3.4.22.49"/>
    </reaction>
</comment>
<keyword evidence="8" id="KW-1185">Reference proteome</keyword>
<evidence type="ECO:0000256" key="3">
    <source>
        <dbReference type="ARBA" id="ARBA00022801"/>
    </source>
</evidence>
<dbReference type="InterPro" id="IPR011990">
    <property type="entry name" value="TPR-like_helical_dom_sf"/>
</dbReference>
<feature type="compositionally biased region" description="Low complexity" evidence="5">
    <location>
        <begin position="17"/>
        <end position="41"/>
    </location>
</feature>
<evidence type="ECO:0000256" key="4">
    <source>
        <dbReference type="ARBA" id="ARBA00022829"/>
    </source>
</evidence>
<evidence type="ECO:0000313" key="7">
    <source>
        <dbReference type="EMBL" id="CAG8956960.1"/>
    </source>
</evidence>
<dbReference type="OrthoDB" id="10255632at2759"/>
<name>A0A9N9PV68_9HELO</name>
<feature type="compositionally biased region" description="Low complexity" evidence="5">
    <location>
        <begin position="48"/>
        <end position="63"/>
    </location>
</feature>
<evidence type="ECO:0000256" key="2">
    <source>
        <dbReference type="ARBA" id="ARBA00012489"/>
    </source>
</evidence>